<dbReference type="SUPFAM" id="SSF51126">
    <property type="entry name" value="Pectin lyase-like"/>
    <property type="match status" value="1"/>
</dbReference>
<evidence type="ECO:0000259" key="2">
    <source>
        <dbReference type="SMART" id="SM00912"/>
    </source>
</evidence>
<dbReference type="Pfam" id="PF13332">
    <property type="entry name" value="Fil_haemagg_2"/>
    <property type="match status" value="3"/>
</dbReference>
<dbReference type="InterPro" id="IPR011050">
    <property type="entry name" value="Pectin_lyase_fold/virulence"/>
</dbReference>
<dbReference type="RefSeq" id="WP_155272622.1">
    <property type="nucleotide sequence ID" value="NZ_JHEM01000014.1"/>
</dbReference>
<evidence type="ECO:0000313" key="4">
    <source>
        <dbReference type="Proteomes" id="UP000025748"/>
    </source>
</evidence>
<dbReference type="EMBL" id="JHEM01000014">
    <property type="protein sequence ID" value="KCB24302.1"/>
    <property type="molecule type" value="Genomic_DNA"/>
</dbReference>
<dbReference type="InterPro" id="IPR012334">
    <property type="entry name" value="Pectin_lyas_fold"/>
</dbReference>
<sequence>MNTSLYRLIFSKVLGMYVPVAEIKTAGRKKTARARQGAVCCARLSLLSSALCVAFGLPGQALAQITPATGSTTTHNSASGVPVINIAAPDAHGLSHNKFQQFNTTTPGAVFNNSLVDGRSQIAGQISRNPNLGSALATTILSEVTGTGASSLRGTLEVFGGKSNLIIANPNGISVNGLTTLNANSLTLSTGVPNVQRGAVSLGVNQGKITVEGGGVNTDGLSTFDLVAKLIQIDGPVSGSTAALSDIKAVAGSGTFDTATRSRSGGARRARSAELHSGYAIDGSAAGAMHGKAITLLATDAGLGVRQPGTLSAPGDISIDARGNVEVGKVKGRGLSMHSGADIKGAMVESTGRLSATAGRNLILDDMAGTQGADLTAERGNVQLGPNTGTGEQDASVFQGGMDISARHGDLILSRAIKTDILKIKSNNVVFRNAVVEATGKAGTANSVDIDVTGRIVLVGSFHGVDEAEKPILDSIVKLENGRPVVEKASSGEPILGASIGSDGGVRALEGDVRLKGATLQNQSGVIVARQGRTTVELTGDLDNNGLIDGKQKLTVSAQNIKNDFELSSLAGGVSITARNKLDNRAEISNLGEDRSGVSRPDGDHQLDIRVGAELTNSGFIASLHKITVAGLESDGSRPAIQNEASGRLDGHGLALSGRSFDSKGKVAVRDKGATVDVDGVFRSTNELLAMGKDAEGSSLQVRAGSVDIDGKVQAADSIKLTVSGDSRFGASVDLKGKNLDITTRDMRNAGQQRISGTMRVAASGGIDNRGKIQARTMSLTAQGDIRNVGEEAQLRSLTSLQAQASGDLVNEGMVRGKTLDLRAKKLDNQTTGSITATNTILTVAETLVNAGEIKVSGELQAAAGKLENLAGARLLADVGALTVSGDVANAGQVKIKQLALTANDFDNQAEGTLLSDKATLRLTQKLTNKGEIKVANLTADAQTLDNRSSGRIHVDDATLTTQVLANAGVIQASHDLRATTHDYSNTGTFSAGHDLTLVIKDTAGLTIDAGRRSPTANGTLTLEASAIAVRGDGVQNPGNVVMKATAGNIDNYNQIAALGKLDMTASGDITNHAGALIWARDNVSMSGRNLLNQSDAWVLAQNGDITIKASTKVRNEVGRIEAGGNLAIDAPRIENVSRLSGEIRVSDSTRERVTSSKSLGFWSGGRWVKTQMSDFEVRKPISTLSVKQGVMRAGGDVDLNQHEQKGRSASVYNEGTILAGKMLRVDGRVENRSLSKKLNILDFLKMNRGSYGTWVQEVALPTGAHTGSYGSLFDMLDAILGNSGSVSLGGAYWYVPTENLAPVLAAANMSQAPQLEKILAAALGADWRGLGASARHQRWKDFKAGRRGATLDFYPMAQTVMAGVAGVQHTGGGMVMGGNATQSASAAAGDATRRQPAKIGKTTISTLDGTLDGTFDLGNPVEDIDLSFDDPVLEDLLGNRFMFGRVKERLGAKGVPSLDVSGLPKPFFETRQKFIDQKQFYGSGYFFERLGYKPQSGMYVSGDNYFDTSMILREHSRLLGGLEGRMGSGSAATVKAMMDNGAEVATRLGLEVGKPLTEQQASDLGKDVVWYVWATIDGTKVLMPRVYLARASQESADALRKKGGAVVASAGAVSVKTGGEDVVAHNAAFVGGEVDIQAGEGKVSLTSTGGVSGGIASDDKASVRGKDILLAGGAVEGKYVDLEASGKLDILVGMGYDEKGRLVTRDQTPQVGGESVRLAASAIKTEGAALKAENTLDMQADTIKLGAVKEMGSSYSFEVTHALGEALAALSQTIKVEQAASASDVGSTLTAGKLVVKTSGDMEVTGGTVSAGQSDIDIGGNLTLKAGENHLYGYTKESRRELSLGAAAGAGGYEASASLGSETGGKAEAGRGKMAGARLNVGFSASTEENTLHGKTYDNAQFNVGDGTVKVAGTADVGGADINRDRANLPAGSASEGLTIAAGDIKTTKYVDEIKTHRSHSSFTLGSELSAGSSIVTTASRFGDMIAQTKDDPKRKIDPALAAAMAATEATQLVFSDTGSITSTTKIGGAWGHSDTTETKENTQIFGGNIKLLANKGDISLVGTQFKGGDTVSLDAKGDVSLRAAKSTTVTQGEDHSLTLSASANAGVNAAMASAGVGISASLSGTHTVTTENSKTYQNAKIEAGQVNIKSGGNLALEGATVKASRDANIDVAGDTRIVSLQDDVNKKSEGGTWSVGAVASVNTKTIGSASATVGFSAEHHHDNAKVVREQAGISAGNSLNLKSEGNLELTGAHLTGESGSVDVGGKITATELHDKIDKDGGKGGASTGINPTTGLPMVNVEYGRDARDHVEATNKATIDIGDPSKVRAGKGVEGTVNTDKSKQHEITREEYYAGGESVLSVTVKPLVDKFKKAKKNDVIEHPPLVAKTKVVKFEQATEMETPKPQHAELVEAGVVQVRKPIVLQGPAKIKVVKLEQATEMEMPKPQYAELVEAGVAQVRKPIILQGPDKTKVVEQPVADHVDGGPKPKPKPEPKPKPQPQGGRYAVQEQVKVAQKLVAEMNQMKDVKGKLAKPVTLTFTGPEGPQTITITKREQLLKLDGKVLTSSPAQGAPQKFLLKIEDVGGKNYRVTYKTAK</sequence>
<organism evidence="3 4">
    <name type="scientific">Bordetella hinzii OH87 BAL007II</name>
    <dbReference type="NCBI Taxonomy" id="1331262"/>
    <lineage>
        <taxon>Bacteria</taxon>
        <taxon>Pseudomonadati</taxon>
        <taxon>Pseudomonadota</taxon>
        <taxon>Betaproteobacteria</taxon>
        <taxon>Burkholderiales</taxon>
        <taxon>Alcaligenaceae</taxon>
        <taxon>Bordetella</taxon>
    </lineage>
</organism>
<evidence type="ECO:0000256" key="1">
    <source>
        <dbReference type="SAM" id="MobiDB-lite"/>
    </source>
</evidence>
<name>A0ABR4R1U6_9BORD</name>
<feature type="region of interest" description="Disordered" evidence="1">
    <location>
        <begin position="2471"/>
        <end position="2506"/>
    </location>
</feature>
<dbReference type="Pfam" id="PF13018">
    <property type="entry name" value="ESPR"/>
    <property type="match status" value="1"/>
</dbReference>
<keyword evidence="4" id="KW-1185">Reference proteome</keyword>
<reference evidence="3 4" key="1">
    <citation type="submission" date="2014-03" db="EMBL/GenBank/DDBJ databases">
        <title>Genome sequence of Bordetella hinzii.</title>
        <authorList>
            <person name="Register K."/>
            <person name="Harvill E."/>
            <person name="Goodfield L.L."/>
            <person name="Ivanov Y.V."/>
            <person name="Meyer J.A."/>
            <person name="Muse S.J."/>
            <person name="Jacobs N."/>
            <person name="Bendor L."/>
            <person name="Smallridge W.E."/>
            <person name="Brinkac L.M."/>
            <person name="Sanka R."/>
            <person name="Kim M."/>
            <person name="Losada L."/>
        </authorList>
    </citation>
    <scope>NUCLEOTIDE SEQUENCE [LARGE SCALE GENOMIC DNA]</scope>
    <source>
        <strain evidence="3 4">OH87 BAL007II</strain>
    </source>
</reference>
<dbReference type="Proteomes" id="UP000025748">
    <property type="component" value="Unassembled WGS sequence"/>
</dbReference>
<dbReference type="Pfam" id="PF05860">
    <property type="entry name" value="TPS"/>
    <property type="match status" value="1"/>
</dbReference>
<evidence type="ECO:0000313" key="3">
    <source>
        <dbReference type="EMBL" id="KCB24302.1"/>
    </source>
</evidence>
<dbReference type="InterPro" id="IPR024973">
    <property type="entry name" value="ESPR"/>
</dbReference>
<protein>
    <submittedName>
        <fullName evidence="3">Filamentous hemagglutinin</fullName>
    </submittedName>
</protein>
<feature type="compositionally biased region" description="Basic and acidic residues" evidence="1">
    <location>
        <begin position="2471"/>
        <end position="2497"/>
    </location>
</feature>
<accession>A0ABR4R1U6</accession>
<feature type="domain" description="Filamentous haemagglutinin FhaB/tRNA nuclease CdiA-like TPS" evidence="2">
    <location>
        <begin position="78"/>
        <end position="198"/>
    </location>
</feature>
<dbReference type="Gene3D" id="2.160.20.10">
    <property type="entry name" value="Single-stranded right-handed beta-helix, Pectin lyase-like"/>
    <property type="match status" value="1"/>
</dbReference>
<proteinExistence type="predicted"/>
<feature type="region of interest" description="Disordered" evidence="1">
    <location>
        <begin position="2323"/>
        <end position="2344"/>
    </location>
</feature>
<comment type="caution">
    <text evidence="3">The sequence shown here is derived from an EMBL/GenBank/DDBJ whole genome shotgun (WGS) entry which is preliminary data.</text>
</comment>
<dbReference type="SMART" id="SM00912">
    <property type="entry name" value="Haemagg_act"/>
    <property type="match status" value="1"/>
</dbReference>
<dbReference type="InterPro" id="IPR008638">
    <property type="entry name" value="FhaB/CdiA-like_TPS"/>
</dbReference>
<dbReference type="InterPro" id="IPR025157">
    <property type="entry name" value="Hemagglutinin_rpt"/>
</dbReference>
<feature type="region of interest" description="Disordered" evidence="1">
    <location>
        <begin position="2277"/>
        <end position="2298"/>
    </location>
</feature>
<gene>
    <name evidence="3" type="ORF">L544_2097</name>
</gene>
<dbReference type="NCBIfam" id="TIGR01901">
    <property type="entry name" value="adhes_NPXG"/>
    <property type="match status" value="1"/>
</dbReference>